<accession>A0A937KCQ4</accession>
<organism evidence="1 2">
    <name type="scientific">Fulvivirga marina</name>
    <dbReference type="NCBI Taxonomy" id="2494733"/>
    <lineage>
        <taxon>Bacteria</taxon>
        <taxon>Pseudomonadati</taxon>
        <taxon>Bacteroidota</taxon>
        <taxon>Cytophagia</taxon>
        <taxon>Cytophagales</taxon>
        <taxon>Fulvivirgaceae</taxon>
        <taxon>Fulvivirga</taxon>
    </lineage>
</organism>
<sequence>MKDKVCLNGGDVIGKGSYGPKTGVYIDPWRPVRNALINNGHAGHSRWDTNTT</sequence>
<comment type="caution">
    <text evidence="1">The sequence shown here is derived from an EMBL/GenBank/DDBJ whole genome shotgun (WGS) entry which is preliminary data.</text>
</comment>
<dbReference type="Proteomes" id="UP000614216">
    <property type="component" value="Unassembled WGS sequence"/>
</dbReference>
<dbReference type="EMBL" id="JAEUGD010000004">
    <property type="protein sequence ID" value="MBL6445220.1"/>
    <property type="molecule type" value="Genomic_DNA"/>
</dbReference>
<name>A0A937KCQ4_9BACT</name>
<proteinExistence type="predicted"/>
<dbReference type="RefSeq" id="WP_202854759.1">
    <property type="nucleotide sequence ID" value="NZ_JAEUGD010000004.1"/>
</dbReference>
<gene>
    <name evidence="1" type="ORF">JMN32_02800</name>
</gene>
<evidence type="ECO:0000313" key="1">
    <source>
        <dbReference type="EMBL" id="MBL6445220.1"/>
    </source>
</evidence>
<keyword evidence="2" id="KW-1185">Reference proteome</keyword>
<protein>
    <submittedName>
        <fullName evidence="1">Uncharacterized protein</fullName>
    </submittedName>
</protein>
<evidence type="ECO:0000313" key="2">
    <source>
        <dbReference type="Proteomes" id="UP000614216"/>
    </source>
</evidence>
<dbReference type="AlphaFoldDB" id="A0A937KCQ4"/>
<reference evidence="1" key="1">
    <citation type="submission" date="2021-01" db="EMBL/GenBank/DDBJ databases">
        <title>Fulvivirga kasyanovii gen. nov., sp nov., a novel member of the phylum Bacteroidetes isolated from seawater in a mussel farm.</title>
        <authorList>
            <person name="Zhao L.-H."/>
            <person name="Wang Z.-J."/>
        </authorList>
    </citation>
    <scope>NUCLEOTIDE SEQUENCE</scope>
    <source>
        <strain evidence="1">29W222</strain>
    </source>
</reference>